<dbReference type="Pfam" id="PF16198">
    <property type="entry name" value="TruB_C_2"/>
    <property type="match status" value="1"/>
</dbReference>
<keyword evidence="4 5" id="KW-0413">Isomerase</keyword>
<dbReference type="Proteomes" id="UP001487296">
    <property type="component" value="Unassembled WGS sequence"/>
</dbReference>
<dbReference type="Gene3D" id="3.30.2350.10">
    <property type="entry name" value="Pseudouridine synthase"/>
    <property type="match status" value="1"/>
</dbReference>
<dbReference type="CDD" id="cd02573">
    <property type="entry name" value="PseudoU_synth_EcTruB"/>
    <property type="match status" value="1"/>
</dbReference>
<dbReference type="InterPro" id="IPR032819">
    <property type="entry name" value="TruB_C"/>
</dbReference>
<protein>
    <recommendedName>
        <fullName evidence="5">tRNA pseudouridine synthase B</fullName>
        <ecNumber evidence="5">5.4.99.25</ecNumber>
    </recommendedName>
    <alternativeName>
        <fullName evidence="5">tRNA pseudouridine(55) synthase</fullName>
        <shortName evidence="5">Psi55 synthase</shortName>
    </alternativeName>
    <alternativeName>
        <fullName evidence="5">tRNA pseudouridylate synthase</fullName>
    </alternativeName>
    <alternativeName>
        <fullName evidence="5">tRNA-uridine isomerase</fullName>
    </alternativeName>
</protein>
<evidence type="ECO:0000259" key="6">
    <source>
        <dbReference type="Pfam" id="PF01509"/>
    </source>
</evidence>
<dbReference type="InterPro" id="IPR014780">
    <property type="entry name" value="tRNA_psdUridine_synth_TruB"/>
</dbReference>
<keyword evidence="3 5" id="KW-0819">tRNA processing</keyword>
<feature type="domain" description="tRNA pseudouridylate synthase B C-terminal" evidence="7">
    <location>
        <begin position="183"/>
        <end position="227"/>
    </location>
</feature>
<comment type="caution">
    <text evidence="8">The sequence shown here is derived from an EMBL/GenBank/DDBJ whole genome shotgun (WGS) entry which is preliminary data.</text>
</comment>
<dbReference type="InterPro" id="IPR020103">
    <property type="entry name" value="PsdUridine_synth_cat_dom_sf"/>
</dbReference>
<proteinExistence type="inferred from homology"/>
<evidence type="ECO:0000313" key="8">
    <source>
        <dbReference type="EMBL" id="MEQ2486264.1"/>
    </source>
</evidence>
<keyword evidence="9" id="KW-1185">Reference proteome</keyword>
<evidence type="ECO:0000256" key="5">
    <source>
        <dbReference type="HAMAP-Rule" id="MF_01080"/>
    </source>
</evidence>
<dbReference type="EC" id="5.4.99.25" evidence="5"/>
<sequence>MDFIQGEIIAIDKPYRMSSFGALAHIRYLLSKYLGKKVKVGHAGTLDPLATGVLVLCTGRCTKRIEELQSHTKEYTATLQLGATTDSYDCEHTVNHTYPWRHITKELVLETLPQFVGDIDQVPPTYSACKVDGARAYQLRRNGEQVELQPKRVRIDEIELTDFDAEQHRISIRVVCGKGTYIRALARDLGRAMGSGAYLTDLRRTRVGDFTVDNCISFDHFCEWLAEQDVVMPKQEEKKHNRVEGKKPIG</sequence>
<dbReference type="GO" id="GO:0160148">
    <property type="term" value="F:tRNA pseudouridine(55) synthase activity"/>
    <property type="evidence" value="ECO:0007669"/>
    <property type="project" value="UniProtKB-EC"/>
</dbReference>
<dbReference type="PANTHER" id="PTHR13767">
    <property type="entry name" value="TRNA-PSEUDOURIDINE SYNTHASE"/>
    <property type="match status" value="1"/>
</dbReference>
<comment type="similarity">
    <text evidence="2 5">Belongs to the pseudouridine synthase TruB family. Type 1 subfamily.</text>
</comment>
<evidence type="ECO:0000256" key="4">
    <source>
        <dbReference type="ARBA" id="ARBA00023235"/>
    </source>
</evidence>
<gene>
    <name evidence="5 8" type="primary">truB</name>
    <name evidence="8" type="ORF">AAAT34_04235</name>
</gene>
<dbReference type="Pfam" id="PF01509">
    <property type="entry name" value="TruB_N"/>
    <property type="match status" value="1"/>
</dbReference>
<dbReference type="PANTHER" id="PTHR13767:SF2">
    <property type="entry name" value="PSEUDOURIDYLATE SYNTHASE TRUB1"/>
    <property type="match status" value="1"/>
</dbReference>
<organism evidence="8 9">
    <name type="scientific">Hallella faecis</name>
    <dbReference type="NCBI Taxonomy" id="2841596"/>
    <lineage>
        <taxon>Bacteria</taxon>
        <taxon>Pseudomonadati</taxon>
        <taxon>Bacteroidota</taxon>
        <taxon>Bacteroidia</taxon>
        <taxon>Bacteroidales</taxon>
        <taxon>Prevotellaceae</taxon>
        <taxon>Hallella</taxon>
    </lineage>
</organism>
<evidence type="ECO:0000256" key="2">
    <source>
        <dbReference type="ARBA" id="ARBA00005642"/>
    </source>
</evidence>
<evidence type="ECO:0000313" key="9">
    <source>
        <dbReference type="Proteomes" id="UP001487296"/>
    </source>
</evidence>
<dbReference type="HAMAP" id="MF_01080">
    <property type="entry name" value="TruB_bact"/>
    <property type="match status" value="1"/>
</dbReference>
<accession>A0ABV1FPC8</accession>
<dbReference type="InterPro" id="IPR002501">
    <property type="entry name" value="PsdUridine_synth_N"/>
</dbReference>
<comment type="function">
    <text evidence="5">Responsible for synthesis of pseudouridine from uracil-55 in the psi GC loop of transfer RNAs.</text>
</comment>
<reference evidence="8 9" key="1">
    <citation type="submission" date="2024-04" db="EMBL/GenBank/DDBJ databases">
        <title>Human intestinal bacterial collection.</title>
        <authorList>
            <person name="Pauvert C."/>
            <person name="Hitch T.C.A."/>
            <person name="Clavel T."/>
        </authorList>
    </citation>
    <scope>NUCLEOTIDE SEQUENCE [LARGE SCALE GENOMIC DNA]</scope>
    <source>
        <strain evidence="8 9">CLA-AA-H145</strain>
    </source>
</reference>
<name>A0ABV1FPC8_9BACT</name>
<comment type="catalytic activity">
    <reaction evidence="1 5">
        <text>uridine(55) in tRNA = pseudouridine(55) in tRNA</text>
        <dbReference type="Rhea" id="RHEA:42532"/>
        <dbReference type="Rhea" id="RHEA-COMP:10101"/>
        <dbReference type="Rhea" id="RHEA-COMP:10102"/>
        <dbReference type="ChEBI" id="CHEBI:65314"/>
        <dbReference type="ChEBI" id="CHEBI:65315"/>
        <dbReference type="EC" id="5.4.99.25"/>
    </reaction>
</comment>
<dbReference type="EMBL" id="JBBNFP010000010">
    <property type="protein sequence ID" value="MEQ2486264.1"/>
    <property type="molecule type" value="Genomic_DNA"/>
</dbReference>
<dbReference type="NCBIfam" id="TIGR00431">
    <property type="entry name" value="TruB"/>
    <property type="match status" value="1"/>
</dbReference>
<feature type="active site" description="Nucleophile" evidence="5">
    <location>
        <position position="47"/>
    </location>
</feature>
<feature type="domain" description="Pseudouridine synthase II N-terminal" evidence="6">
    <location>
        <begin position="36"/>
        <end position="182"/>
    </location>
</feature>
<evidence type="ECO:0000256" key="3">
    <source>
        <dbReference type="ARBA" id="ARBA00022694"/>
    </source>
</evidence>
<dbReference type="RefSeq" id="WP_215759339.1">
    <property type="nucleotide sequence ID" value="NZ_JAHKBE010000010.1"/>
</dbReference>
<dbReference type="SUPFAM" id="SSF55120">
    <property type="entry name" value="Pseudouridine synthase"/>
    <property type="match status" value="1"/>
</dbReference>
<evidence type="ECO:0000259" key="7">
    <source>
        <dbReference type="Pfam" id="PF16198"/>
    </source>
</evidence>
<evidence type="ECO:0000256" key="1">
    <source>
        <dbReference type="ARBA" id="ARBA00000385"/>
    </source>
</evidence>